<organism evidence="1 2">
    <name type="scientific">Parelaphostrongylus tenuis</name>
    <name type="common">Meningeal worm</name>
    <dbReference type="NCBI Taxonomy" id="148309"/>
    <lineage>
        <taxon>Eukaryota</taxon>
        <taxon>Metazoa</taxon>
        <taxon>Ecdysozoa</taxon>
        <taxon>Nematoda</taxon>
        <taxon>Chromadorea</taxon>
        <taxon>Rhabditida</taxon>
        <taxon>Rhabditina</taxon>
        <taxon>Rhabditomorpha</taxon>
        <taxon>Strongyloidea</taxon>
        <taxon>Metastrongylidae</taxon>
        <taxon>Parelaphostrongylus</taxon>
    </lineage>
</organism>
<evidence type="ECO:0000313" key="1">
    <source>
        <dbReference type="EMBL" id="KAJ1349347.1"/>
    </source>
</evidence>
<dbReference type="Proteomes" id="UP001196413">
    <property type="component" value="Unassembled WGS sequence"/>
</dbReference>
<gene>
    <name evidence="1" type="ORF">KIN20_004901</name>
</gene>
<keyword evidence="2" id="KW-1185">Reference proteome</keyword>
<reference evidence="1" key="1">
    <citation type="submission" date="2021-06" db="EMBL/GenBank/DDBJ databases">
        <title>Parelaphostrongylus tenuis whole genome reference sequence.</title>
        <authorList>
            <person name="Garwood T.J."/>
            <person name="Larsen P.A."/>
            <person name="Fountain-Jones N.M."/>
            <person name="Garbe J.R."/>
            <person name="Macchietto M.G."/>
            <person name="Kania S.A."/>
            <person name="Gerhold R.W."/>
            <person name="Richards J.E."/>
            <person name="Wolf T.M."/>
        </authorList>
    </citation>
    <scope>NUCLEOTIDE SEQUENCE</scope>
    <source>
        <strain evidence="1">MNPRO001-30</strain>
        <tissue evidence="1">Meninges</tissue>
    </source>
</reference>
<comment type="caution">
    <text evidence="1">The sequence shown here is derived from an EMBL/GenBank/DDBJ whole genome shotgun (WGS) entry which is preliminary data.</text>
</comment>
<sequence length="88" mass="8804">MGLGLVHTVGSLAAITHTAALEAAITHTAALEAAITHTAATATASPIPEVTVACCPASATNLVAGSTTSSRIARALQVDQDQVDYAEY</sequence>
<evidence type="ECO:0000313" key="2">
    <source>
        <dbReference type="Proteomes" id="UP001196413"/>
    </source>
</evidence>
<dbReference type="AlphaFoldDB" id="A0AAD5QFJ3"/>
<proteinExistence type="predicted"/>
<protein>
    <submittedName>
        <fullName evidence="1">Uncharacterized protein</fullName>
    </submittedName>
</protein>
<name>A0AAD5QFJ3_PARTN</name>
<dbReference type="EMBL" id="JAHQIW010000650">
    <property type="protein sequence ID" value="KAJ1349347.1"/>
    <property type="molecule type" value="Genomic_DNA"/>
</dbReference>
<accession>A0AAD5QFJ3</accession>